<keyword evidence="2" id="KW-1185">Reference proteome</keyword>
<dbReference type="AlphaFoldDB" id="A0A9N7RKY4"/>
<feature type="non-terminal residue" evidence="1">
    <location>
        <position position="1"/>
    </location>
</feature>
<reference evidence="1" key="1">
    <citation type="submission" date="2019-12" db="EMBL/GenBank/DDBJ databases">
        <authorList>
            <person name="Scholes J."/>
        </authorList>
    </citation>
    <scope>NUCLEOTIDE SEQUENCE</scope>
</reference>
<dbReference type="OrthoDB" id="2422440at2759"/>
<feature type="non-terminal residue" evidence="1">
    <location>
        <position position="56"/>
    </location>
</feature>
<accession>A0A9N7RKY4</accession>
<dbReference type="Proteomes" id="UP001153555">
    <property type="component" value="Unassembled WGS sequence"/>
</dbReference>
<organism evidence="1 2">
    <name type="scientific">Striga hermonthica</name>
    <name type="common">Purple witchweed</name>
    <name type="synonym">Buchnera hermonthica</name>
    <dbReference type="NCBI Taxonomy" id="68872"/>
    <lineage>
        <taxon>Eukaryota</taxon>
        <taxon>Viridiplantae</taxon>
        <taxon>Streptophyta</taxon>
        <taxon>Embryophyta</taxon>
        <taxon>Tracheophyta</taxon>
        <taxon>Spermatophyta</taxon>
        <taxon>Magnoliopsida</taxon>
        <taxon>eudicotyledons</taxon>
        <taxon>Gunneridae</taxon>
        <taxon>Pentapetalae</taxon>
        <taxon>asterids</taxon>
        <taxon>lamiids</taxon>
        <taxon>Lamiales</taxon>
        <taxon>Orobanchaceae</taxon>
        <taxon>Buchnereae</taxon>
        <taxon>Striga</taxon>
    </lineage>
</organism>
<protein>
    <submittedName>
        <fullName evidence="1">Uncharacterized protein</fullName>
    </submittedName>
</protein>
<evidence type="ECO:0000313" key="2">
    <source>
        <dbReference type="Proteomes" id="UP001153555"/>
    </source>
</evidence>
<evidence type="ECO:0000313" key="1">
    <source>
        <dbReference type="EMBL" id="CAA0831898.1"/>
    </source>
</evidence>
<sequence length="56" mass="6311">FVRLWTNQVLHFGNTTTCRVESAHAALKQWLNTSTGSFDTLFISIHEETGSTNTQI</sequence>
<name>A0A9N7RKY4_STRHE</name>
<comment type="caution">
    <text evidence="1">The sequence shown here is derived from an EMBL/GenBank/DDBJ whole genome shotgun (WGS) entry which is preliminary data.</text>
</comment>
<gene>
    <name evidence="1" type="ORF">SHERM_27210</name>
</gene>
<proteinExistence type="predicted"/>
<dbReference type="EMBL" id="CACSLK010027833">
    <property type="protein sequence ID" value="CAA0831898.1"/>
    <property type="molecule type" value="Genomic_DNA"/>
</dbReference>